<proteinExistence type="predicted"/>
<evidence type="ECO:0000256" key="4">
    <source>
        <dbReference type="ARBA" id="ARBA00022989"/>
    </source>
</evidence>
<dbReference type="PANTHER" id="PTHR23513">
    <property type="entry name" value="INTEGRAL MEMBRANE EFFLUX PROTEIN-RELATED"/>
    <property type="match status" value="1"/>
</dbReference>
<feature type="transmembrane region" description="Helical" evidence="6">
    <location>
        <begin position="211"/>
        <end position="229"/>
    </location>
</feature>
<evidence type="ECO:0000256" key="2">
    <source>
        <dbReference type="ARBA" id="ARBA00022475"/>
    </source>
</evidence>
<name>A0A1G8JT70_9ACTN</name>
<evidence type="ECO:0008006" key="9">
    <source>
        <dbReference type="Google" id="ProtNLM"/>
    </source>
</evidence>
<dbReference type="GO" id="GO:0005886">
    <property type="term" value="C:plasma membrane"/>
    <property type="evidence" value="ECO:0007669"/>
    <property type="project" value="UniProtKB-SubCell"/>
</dbReference>
<evidence type="ECO:0000256" key="5">
    <source>
        <dbReference type="ARBA" id="ARBA00023136"/>
    </source>
</evidence>
<evidence type="ECO:0000256" key="1">
    <source>
        <dbReference type="ARBA" id="ARBA00004651"/>
    </source>
</evidence>
<feature type="transmembrane region" description="Helical" evidence="6">
    <location>
        <begin position="367"/>
        <end position="390"/>
    </location>
</feature>
<dbReference type="Proteomes" id="UP000199202">
    <property type="component" value="Unassembled WGS sequence"/>
</dbReference>
<dbReference type="InterPro" id="IPR036259">
    <property type="entry name" value="MFS_trans_sf"/>
</dbReference>
<feature type="transmembrane region" description="Helical" evidence="6">
    <location>
        <begin position="75"/>
        <end position="99"/>
    </location>
</feature>
<feature type="transmembrane region" description="Helical" evidence="6">
    <location>
        <begin position="47"/>
        <end position="68"/>
    </location>
</feature>
<keyword evidence="4 6" id="KW-1133">Transmembrane helix</keyword>
<dbReference type="STRING" id="633440.SAMN05421869_105179"/>
<comment type="subcellular location">
    <subcellularLocation>
        <location evidence="1">Cell membrane</location>
        <topology evidence="1">Multi-pass membrane protein</topology>
    </subcellularLocation>
</comment>
<feature type="transmembrane region" description="Helical" evidence="6">
    <location>
        <begin position="134"/>
        <end position="154"/>
    </location>
</feature>
<dbReference type="EMBL" id="FNDJ01000005">
    <property type="protein sequence ID" value="SDI34384.1"/>
    <property type="molecule type" value="Genomic_DNA"/>
</dbReference>
<dbReference type="PANTHER" id="PTHR23513:SF6">
    <property type="entry name" value="MAJOR FACILITATOR SUPERFAMILY ASSOCIATED DOMAIN-CONTAINING PROTEIN"/>
    <property type="match status" value="1"/>
</dbReference>
<feature type="transmembrane region" description="Helical" evidence="6">
    <location>
        <begin position="266"/>
        <end position="286"/>
    </location>
</feature>
<keyword evidence="8" id="KW-1185">Reference proteome</keyword>
<sequence length="407" mass="43271">MIIQPSRRTFLLSLSGGAGQELGMFIAPGTLVFVLLMNAPLSYAETGLASAAATLLGFLLVLPIGVLVDRVRRGPALVVTALAGATTLASFAVTTWLGWTAAPHLLLAVVLVPILWQAADLARDAYLPAAVEHGRLVPVNATVVIVAELAYWLLPGVMEQPMWWPALAAGVLAACALLFRAIGVPEEPAPPRAGWWAETVEGVRFTFAHPVLRAIAVSVVVVAMLQPLLGELVEPRGNVPSSWLGYLAVPAGAVAVWVLRRRVHVFRLAWVSLLLTQPFAFLLVLAETGWGVWWHALGTFLPLAGTTAAAVTLLSHRQVITPSRLLGRTGATLLLLVGLAGVVSSFVEVLSIYLFTLESMLSPDVRIPVYAWPVVLLSAAGLVAAALPLYRVRRLAEAPMAEPSPLP</sequence>
<feature type="transmembrane region" description="Helical" evidence="6">
    <location>
        <begin position="292"/>
        <end position="313"/>
    </location>
</feature>
<keyword evidence="3 6" id="KW-0812">Transmembrane</keyword>
<dbReference type="AlphaFoldDB" id="A0A1G8JT70"/>
<feature type="transmembrane region" description="Helical" evidence="6">
    <location>
        <begin position="166"/>
        <end position="183"/>
    </location>
</feature>
<evidence type="ECO:0000256" key="6">
    <source>
        <dbReference type="SAM" id="Phobius"/>
    </source>
</evidence>
<keyword evidence="5 6" id="KW-0472">Membrane</keyword>
<evidence type="ECO:0000313" key="8">
    <source>
        <dbReference type="Proteomes" id="UP000199202"/>
    </source>
</evidence>
<dbReference type="Gene3D" id="1.20.1250.20">
    <property type="entry name" value="MFS general substrate transporter like domains"/>
    <property type="match status" value="1"/>
</dbReference>
<protein>
    <recommendedName>
        <fullName evidence="9">Major Facilitator Superfamily protein</fullName>
    </recommendedName>
</protein>
<reference evidence="7 8" key="1">
    <citation type="submission" date="2016-10" db="EMBL/GenBank/DDBJ databases">
        <authorList>
            <person name="de Groot N.N."/>
        </authorList>
    </citation>
    <scope>NUCLEOTIDE SEQUENCE [LARGE SCALE GENOMIC DNA]</scope>
    <source>
        <strain evidence="7 8">CGMCC 4.6533</strain>
    </source>
</reference>
<organism evidence="7 8">
    <name type="scientific">Nonomuraea jiangxiensis</name>
    <dbReference type="NCBI Taxonomy" id="633440"/>
    <lineage>
        <taxon>Bacteria</taxon>
        <taxon>Bacillati</taxon>
        <taxon>Actinomycetota</taxon>
        <taxon>Actinomycetes</taxon>
        <taxon>Streptosporangiales</taxon>
        <taxon>Streptosporangiaceae</taxon>
        <taxon>Nonomuraea</taxon>
    </lineage>
</organism>
<evidence type="ECO:0000256" key="3">
    <source>
        <dbReference type="ARBA" id="ARBA00022692"/>
    </source>
</evidence>
<feature type="transmembrane region" description="Helical" evidence="6">
    <location>
        <begin position="241"/>
        <end position="259"/>
    </location>
</feature>
<gene>
    <name evidence="7" type="ORF">SAMN05421869_105179</name>
</gene>
<feature type="transmembrane region" description="Helical" evidence="6">
    <location>
        <begin position="333"/>
        <end position="355"/>
    </location>
</feature>
<keyword evidence="2" id="KW-1003">Cell membrane</keyword>
<dbReference type="SUPFAM" id="SSF103473">
    <property type="entry name" value="MFS general substrate transporter"/>
    <property type="match status" value="1"/>
</dbReference>
<evidence type="ECO:0000313" key="7">
    <source>
        <dbReference type="EMBL" id="SDI34384.1"/>
    </source>
</evidence>
<feature type="transmembrane region" description="Helical" evidence="6">
    <location>
        <begin position="105"/>
        <end position="122"/>
    </location>
</feature>
<accession>A0A1G8JT70</accession>